<dbReference type="PANTHER" id="PTHR34472">
    <property type="entry name" value="SULFUR CARRIER PROTEIN THIS"/>
    <property type="match status" value="1"/>
</dbReference>
<organism evidence="1 2">
    <name type="scientific">Shewanella gaetbuli</name>
    <dbReference type="NCBI Taxonomy" id="220752"/>
    <lineage>
        <taxon>Bacteria</taxon>
        <taxon>Pseudomonadati</taxon>
        <taxon>Pseudomonadota</taxon>
        <taxon>Gammaproteobacteria</taxon>
        <taxon>Alteromonadales</taxon>
        <taxon>Shewanellaceae</taxon>
        <taxon>Shewanella</taxon>
    </lineage>
</organism>
<keyword evidence="2" id="KW-1185">Reference proteome</keyword>
<name>A0A9X1ZKE3_9GAMM</name>
<dbReference type="Gene3D" id="3.10.20.30">
    <property type="match status" value="1"/>
</dbReference>
<accession>A0A9X1ZKE3</accession>
<dbReference type="Proteomes" id="UP001139333">
    <property type="component" value="Unassembled WGS sequence"/>
</dbReference>
<dbReference type="RefSeq" id="WP_248995839.1">
    <property type="nucleotide sequence ID" value="NZ_JAKIKP010000007.1"/>
</dbReference>
<dbReference type="NCBIfam" id="TIGR01683">
    <property type="entry name" value="thiS"/>
    <property type="match status" value="1"/>
</dbReference>
<proteinExistence type="predicted"/>
<dbReference type="AlphaFoldDB" id="A0A9X1ZKE3"/>
<dbReference type="Pfam" id="PF02597">
    <property type="entry name" value="ThiS"/>
    <property type="match status" value="1"/>
</dbReference>
<dbReference type="InterPro" id="IPR010035">
    <property type="entry name" value="Thi_S"/>
</dbReference>
<evidence type="ECO:0000313" key="1">
    <source>
        <dbReference type="EMBL" id="MCL1143156.1"/>
    </source>
</evidence>
<dbReference type="InterPro" id="IPR012675">
    <property type="entry name" value="Beta-grasp_dom_sf"/>
</dbReference>
<dbReference type="InterPro" id="IPR016155">
    <property type="entry name" value="Mopterin_synth/thiamin_S_b"/>
</dbReference>
<dbReference type="EMBL" id="JAKIKP010000007">
    <property type="protein sequence ID" value="MCL1143156.1"/>
    <property type="molecule type" value="Genomic_DNA"/>
</dbReference>
<dbReference type="CDD" id="cd00565">
    <property type="entry name" value="Ubl_ThiS"/>
    <property type="match status" value="1"/>
</dbReference>
<dbReference type="PANTHER" id="PTHR34472:SF1">
    <property type="entry name" value="SULFUR CARRIER PROTEIN THIS"/>
    <property type="match status" value="1"/>
</dbReference>
<dbReference type="InterPro" id="IPR003749">
    <property type="entry name" value="ThiS/MoaD-like"/>
</dbReference>
<evidence type="ECO:0000313" key="2">
    <source>
        <dbReference type="Proteomes" id="UP001139333"/>
    </source>
</evidence>
<gene>
    <name evidence="1" type="primary">thiS</name>
    <name evidence="1" type="ORF">L2672_10660</name>
</gene>
<reference evidence="1" key="1">
    <citation type="submission" date="2022-01" db="EMBL/GenBank/DDBJ databases">
        <title>Whole genome-based taxonomy of the Shewanellaceae.</title>
        <authorList>
            <person name="Martin-Rodriguez A.J."/>
        </authorList>
    </citation>
    <scope>NUCLEOTIDE SEQUENCE</scope>
    <source>
        <strain evidence="1">DSM 16422</strain>
    </source>
</reference>
<comment type="caution">
    <text evidence="1">The sequence shown here is derived from an EMBL/GenBank/DDBJ whole genome shotgun (WGS) entry which is preliminary data.</text>
</comment>
<sequence>MIQITINQQLENINTNVVLTELLDNKGISHNSVALVVNQRIIPRSQWHEYVCQPNDNIEFFSAVAGG</sequence>
<dbReference type="SUPFAM" id="SSF54285">
    <property type="entry name" value="MoaD/ThiS"/>
    <property type="match status" value="1"/>
</dbReference>
<protein>
    <submittedName>
        <fullName evidence="1">Sulfur carrier protein ThiS</fullName>
    </submittedName>
</protein>